<feature type="non-terminal residue" evidence="1">
    <location>
        <position position="149"/>
    </location>
</feature>
<dbReference type="Gene3D" id="3.10.129.10">
    <property type="entry name" value="Hotdog Thioesterase"/>
    <property type="match status" value="1"/>
</dbReference>
<organism evidence="1 2">
    <name type="scientific">Suillus subaureus</name>
    <dbReference type="NCBI Taxonomy" id="48587"/>
    <lineage>
        <taxon>Eukaryota</taxon>
        <taxon>Fungi</taxon>
        <taxon>Dikarya</taxon>
        <taxon>Basidiomycota</taxon>
        <taxon>Agaricomycotina</taxon>
        <taxon>Agaricomycetes</taxon>
        <taxon>Agaricomycetidae</taxon>
        <taxon>Boletales</taxon>
        <taxon>Suillineae</taxon>
        <taxon>Suillaceae</taxon>
        <taxon>Suillus</taxon>
    </lineage>
</organism>
<name>A0A9P7DSE7_9AGAM</name>
<dbReference type="EMBL" id="JABBWG010000085">
    <property type="protein sequence ID" value="KAG1801927.1"/>
    <property type="molecule type" value="Genomic_DNA"/>
</dbReference>
<dbReference type="InterPro" id="IPR029069">
    <property type="entry name" value="HotDog_dom_sf"/>
</dbReference>
<feature type="non-terminal residue" evidence="1">
    <location>
        <position position="1"/>
    </location>
</feature>
<proteinExistence type="predicted"/>
<protein>
    <recommendedName>
        <fullName evidence="3">Thioesterase domain-containing protein</fullName>
    </recommendedName>
</protein>
<evidence type="ECO:0000313" key="1">
    <source>
        <dbReference type="EMBL" id="KAG1801927.1"/>
    </source>
</evidence>
<sequence length="149" mass="16344">FRGFKAKFMSQLQLAEASVLPKAEEPDKLEGRTVLQVIVDEDMFNEVGTMHGGCLAMIIDMHVSSTHACLCSPMPIYVLRASTGIYGIFGVQQSLNIVFHPPAVLGNQLRVMSTTLTLGSWARSGHCEVWNVMRSRLVASAVYTNMVPS</sequence>
<evidence type="ECO:0000313" key="2">
    <source>
        <dbReference type="Proteomes" id="UP000807769"/>
    </source>
</evidence>
<dbReference type="OrthoDB" id="2831072at2759"/>
<dbReference type="GeneID" id="64623756"/>
<evidence type="ECO:0008006" key="3">
    <source>
        <dbReference type="Google" id="ProtNLM"/>
    </source>
</evidence>
<dbReference type="AlphaFoldDB" id="A0A9P7DSE7"/>
<dbReference type="RefSeq" id="XP_041186173.1">
    <property type="nucleotide sequence ID" value="XM_041329739.1"/>
</dbReference>
<dbReference type="SUPFAM" id="SSF54637">
    <property type="entry name" value="Thioesterase/thiol ester dehydrase-isomerase"/>
    <property type="match status" value="1"/>
</dbReference>
<keyword evidence="2" id="KW-1185">Reference proteome</keyword>
<comment type="caution">
    <text evidence="1">The sequence shown here is derived from an EMBL/GenBank/DDBJ whole genome shotgun (WGS) entry which is preliminary data.</text>
</comment>
<accession>A0A9P7DSE7</accession>
<dbReference type="Proteomes" id="UP000807769">
    <property type="component" value="Unassembled WGS sequence"/>
</dbReference>
<gene>
    <name evidence="1" type="ORF">BJ212DRAFT_1253303</name>
</gene>
<reference evidence="1" key="1">
    <citation type="journal article" date="2020" name="New Phytol.">
        <title>Comparative genomics reveals dynamic genome evolution in host specialist ectomycorrhizal fungi.</title>
        <authorList>
            <person name="Lofgren L.A."/>
            <person name="Nguyen N.H."/>
            <person name="Vilgalys R."/>
            <person name="Ruytinx J."/>
            <person name="Liao H.L."/>
            <person name="Branco S."/>
            <person name="Kuo A."/>
            <person name="LaButti K."/>
            <person name="Lipzen A."/>
            <person name="Andreopoulos W."/>
            <person name="Pangilinan J."/>
            <person name="Riley R."/>
            <person name="Hundley H."/>
            <person name="Na H."/>
            <person name="Barry K."/>
            <person name="Grigoriev I.V."/>
            <person name="Stajich J.E."/>
            <person name="Kennedy P.G."/>
        </authorList>
    </citation>
    <scope>NUCLEOTIDE SEQUENCE</scope>
    <source>
        <strain evidence="1">MN1</strain>
    </source>
</reference>